<accession>A0AAN7W4G4</accession>
<dbReference type="EMBL" id="JAVRQU010000009">
    <property type="protein sequence ID" value="KAK5698610.1"/>
    <property type="molecule type" value="Genomic_DNA"/>
</dbReference>
<proteinExistence type="predicted"/>
<name>A0AAN7W4G4_9PEZI</name>
<dbReference type="AlphaFoldDB" id="A0AAN7W4G4"/>
<dbReference type="SUPFAM" id="SSF50630">
    <property type="entry name" value="Acid proteases"/>
    <property type="match status" value="1"/>
</dbReference>
<organism evidence="1 2">
    <name type="scientific">Elasticomyces elasticus</name>
    <dbReference type="NCBI Taxonomy" id="574655"/>
    <lineage>
        <taxon>Eukaryota</taxon>
        <taxon>Fungi</taxon>
        <taxon>Dikarya</taxon>
        <taxon>Ascomycota</taxon>
        <taxon>Pezizomycotina</taxon>
        <taxon>Dothideomycetes</taxon>
        <taxon>Dothideomycetidae</taxon>
        <taxon>Mycosphaerellales</taxon>
        <taxon>Teratosphaeriaceae</taxon>
        <taxon>Elasticomyces</taxon>
    </lineage>
</organism>
<evidence type="ECO:0000313" key="1">
    <source>
        <dbReference type="EMBL" id="KAK5698610.1"/>
    </source>
</evidence>
<dbReference type="Gene3D" id="2.40.70.10">
    <property type="entry name" value="Acid Proteases"/>
    <property type="match status" value="2"/>
</dbReference>
<sequence length="385" mass="43481">MSDFTKQLAVQQQDVVTIVFGTLPLVLACFTTDTRAGPISQYEPRISGRLGHVEVSCLADRGAGRNIISHEYAKLLGRPTKHNTHSARAKVILDNGKPAKTIGLVTLPFSFSNEREVYHLEFHVMPNCVQDIILGSPFLRLTQTFERFAHRIHRRLRQCLPNRMQYMGSAERVVGTLNGSLVDALPDTGSDVMLVSEAYARRRGLSVNRDPIYHVPLQLADGSFDRTSGIVKDATWAYGVTQDEVSLCDFYVLPNLPCDVLLSYDFLDSTEAFTRQSSWFKYDDDADLNDTWTLSTITKVPEFMRRVRQRLGSKPNDAPSVKAVRTAQEILQGWEREKRRLLRAFELNEAHVKQLPLEQQDTARAAYAAILQPAYDKHMQSRPGS</sequence>
<reference evidence="1" key="1">
    <citation type="submission" date="2023-08" db="EMBL/GenBank/DDBJ databases">
        <title>Black Yeasts Isolated from many extreme environments.</title>
        <authorList>
            <person name="Coleine C."/>
            <person name="Stajich J.E."/>
            <person name="Selbmann L."/>
        </authorList>
    </citation>
    <scope>NUCLEOTIDE SEQUENCE</scope>
    <source>
        <strain evidence="1">CCFEE 5810</strain>
    </source>
</reference>
<dbReference type="PROSITE" id="PS51257">
    <property type="entry name" value="PROKAR_LIPOPROTEIN"/>
    <property type="match status" value="1"/>
</dbReference>
<dbReference type="Proteomes" id="UP001310594">
    <property type="component" value="Unassembled WGS sequence"/>
</dbReference>
<dbReference type="CDD" id="cd00303">
    <property type="entry name" value="retropepsin_like"/>
    <property type="match status" value="2"/>
</dbReference>
<gene>
    <name evidence="1" type="ORF">LTR97_006256</name>
</gene>
<protein>
    <submittedName>
        <fullName evidence="1">Uncharacterized protein</fullName>
    </submittedName>
</protein>
<dbReference type="InterPro" id="IPR021109">
    <property type="entry name" value="Peptidase_aspartic_dom_sf"/>
</dbReference>
<comment type="caution">
    <text evidence="1">The sequence shown here is derived from an EMBL/GenBank/DDBJ whole genome shotgun (WGS) entry which is preliminary data.</text>
</comment>
<evidence type="ECO:0000313" key="2">
    <source>
        <dbReference type="Proteomes" id="UP001310594"/>
    </source>
</evidence>